<reference evidence="3" key="5">
    <citation type="submission" date="2025-09" db="UniProtKB">
        <authorList>
            <consortium name="Ensembl"/>
        </authorList>
    </citation>
    <scope>IDENTIFICATION</scope>
</reference>
<dbReference type="GO" id="GO:0005925">
    <property type="term" value="C:focal adhesion"/>
    <property type="evidence" value="ECO:0007669"/>
    <property type="project" value="TreeGrafter"/>
</dbReference>
<dbReference type="AlphaFoldDB" id="A0A4W3GWR8"/>
<sequence>MASSWSYATPDRELTSRAIDWEPRERWDGEDDGRELGRVSCRSFSVDHVMERNYDFDLTYITERIISVFFPPVLEEQRYRSNLKEVSHMLKSKHGDSYLVSFLCWRPNENNIINNLRANGVQDFGWPDLHAPPLDKICAICKTMETWLNSNPHHVVLLHCKVRPILFLATCVPGARRLETARLASERTRVRFPGASGQGEMLGKFPYTHTHTHTHTRTRTHTPLVTRH</sequence>
<evidence type="ECO:0000256" key="1">
    <source>
        <dbReference type="SAM" id="MobiDB-lite"/>
    </source>
</evidence>
<organism evidence="3 4">
    <name type="scientific">Callorhinchus milii</name>
    <name type="common">Ghost shark</name>
    <dbReference type="NCBI Taxonomy" id="7868"/>
    <lineage>
        <taxon>Eukaryota</taxon>
        <taxon>Metazoa</taxon>
        <taxon>Chordata</taxon>
        <taxon>Craniata</taxon>
        <taxon>Vertebrata</taxon>
        <taxon>Chondrichthyes</taxon>
        <taxon>Holocephali</taxon>
        <taxon>Chimaeriformes</taxon>
        <taxon>Callorhinchidae</taxon>
        <taxon>Callorhinchus</taxon>
    </lineage>
</organism>
<dbReference type="Proteomes" id="UP000314986">
    <property type="component" value="Unassembled WGS sequence"/>
</dbReference>
<reference evidence="4" key="3">
    <citation type="journal article" date="2014" name="Nature">
        <title>Elephant shark genome provides unique insights into gnathostome evolution.</title>
        <authorList>
            <consortium name="International Elephant Shark Genome Sequencing Consortium"/>
            <person name="Venkatesh B."/>
            <person name="Lee A.P."/>
            <person name="Ravi V."/>
            <person name="Maurya A.K."/>
            <person name="Lian M.M."/>
            <person name="Swann J.B."/>
            <person name="Ohta Y."/>
            <person name="Flajnik M.F."/>
            <person name="Sutoh Y."/>
            <person name="Kasahara M."/>
            <person name="Hoon S."/>
            <person name="Gangu V."/>
            <person name="Roy S.W."/>
            <person name="Irimia M."/>
            <person name="Korzh V."/>
            <person name="Kondrychyn I."/>
            <person name="Lim Z.W."/>
            <person name="Tay B.H."/>
            <person name="Tohari S."/>
            <person name="Kong K.W."/>
            <person name="Ho S."/>
            <person name="Lorente-Galdos B."/>
            <person name="Quilez J."/>
            <person name="Marques-Bonet T."/>
            <person name="Raney B.J."/>
            <person name="Ingham P.W."/>
            <person name="Tay A."/>
            <person name="Hillier L.W."/>
            <person name="Minx P."/>
            <person name="Boehm T."/>
            <person name="Wilson R.K."/>
            <person name="Brenner S."/>
            <person name="Warren W.C."/>
        </authorList>
    </citation>
    <scope>NUCLEOTIDE SEQUENCE [LARGE SCALE GENOMIC DNA]</scope>
</reference>
<feature type="compositionally biased region" description="Basic residues" evidence="1">
    <location>
        <begin position="210"/>
        <end position="228"/>
    </location>
</feature>
<dbReference type="PANTHER" id="PTHR45734:SF1">
    <property type="entry name" value="TENSIN-2"/>
    <property type="match status" value="1"/>
</dbReference>
<dbReference type="Ensembl" id="ENSCMIT00000007684.1">
    <property type="protein sequence ID" value="ENSCMIP00000007460.1"/>
    <property type="gene ID" value="ENSCMIG00000004099.1"/>
</dbReference>
<feature type="domain" description="Phosphatase tensin-type" evidence="2">
    <location>
        <begin position="47"/>
        <end position="228"/>
    </location>
</feature>
<dbReference type="InterPro" id="IPR029021">
    <property type="entry name" value="Prot-tyrosine_phosphatase-like"/>
</dbReference>
<dbReference type="GeneTree" id="ENSGT00940000163886"/>
<dbReference type="PROSITE" id="PS51181">
    <property type="entry name" value="PPASE_TENSIN"/>
    <property type="match status" value="1"/>
</dbReference>
<dbReference type="Gene3D" id="3.90.190.10">
    <property type="entry name" value="Protein tyrosine phosphatase superfamily"/>
    <property type="match status" value="1"/>
</dbReference>
<accession>A0A4W3GWR8</accession>
<dbReference type="InterPro" id="IPR029023">
    <property type="entry name" value="Tensin_phosphatase"/>
</dbReference>
<protein>
    <recommendedName>
        <fullName evidence="2">Phosphatase tensin-type domain-containing protein</fullName>
    </recommendedName>
</protein>
<dbReference type="OMA" id="WEPRERW"/>
<reference evidence="4" key="2">
    <citation type="journal article" date="2007" name="PLoS Biol.">
        <title>Survey sequencing and comparative analysis of the elephant shark (Callorhinchus milii) genome.</title>
        <authorList>
            <person name="Venkatesh B."/>
            <person name="Kirkness E.F."/>
            <person name="Loh Y.H."/>
            <person name="Halpern A.L."/>
            <person name="Lee A.P."/>
            <person name="Johnson J."/>
            <person name="Dandona N."/>
            <person name="Viswanathan L.D."/>
            <person name="Tay A."/>
            <person name="Venter J.C."/>
            <person name="Strausberg R.L."/>
            <person name="Brenner S."/>
        </authorList>
    </citation>
    <scope>NUCLEOTIDE SEQUENCE [LARGE SCALE GENOMIC DNA]</scope>
</reference>
<keyword evidence="4" id="KW-1185">Reference proteome</keyword>
<reference evidence="4" key="1">
    <citation type="journal article" date="2006" name="Science">
        <title>Ancient noncoding elements conserved in the human genome.</title>
        <authorList>
            <person name="Venkatesh B."/>
            <person name="Kirkness E.F."/>
            <person name="Loh Y.H."/>
            <person name="Halpern A.L."/>
            <person name="Lee A.P."/>
            <person name="Johnson J."/>
            <person name="Dandona N."/>
            <person name="Viswanathan L.D."/>
            <person name="Tay A."/>
            <person name="Venter J.C."/>
            <person name="Strausberg R.L."/>
            <person name="Brenner S."/>
        </authorList>
    </citation>
    <scope>NUCLEOTIDE SEQUENCE [LARGE SCALE GENOMIC DNA]</scope>
</reference>
<evidence type="ECO:0000259" key="2">
    <source>
        <dbReference type="PROSITE" id="PS51181"/>
    </source>
</evidence>
<dbReference type="PANTHER" id="PTHR45734">
    <property type="entry name" value="TENSIN"/>
    <property type="match status" value="1"/>
</dbReference>
<evidence type="ECO:0000313" key="3">
    <source>
        <dbReference type="Ensembl" id="ENSCMIP00000007460.1"/>
    </source>
</evidence>
<dbReference type="GO" id="GO:0004725">
    <property type="term" value="F:protein tyrosine phosphatase activity"/>
    <property type="evidence" value="ECO:0007669"/>
    <property type="project" value="TreeGrafter"/>
</dbReference>
<reference evidence="3" key="4">
    <citation type="submission" date="2025-08" db="UniProtKB">
        <authorList>
            <consortium name="Ensembl"/>
        </authorList>
    </citation>
    <scope>IDENTIFICATION</scope>
</reference>
<name>A0A4W3GWR8_CALMI</name>
<dbReference type="InterPro" id="IPR051484">
    <property type="entry name" value="Tensin_PTEN_phosphatase"/>
</dbReference>
<evidence type="ECO:0000313" key="4">
    <source>
        <dbReference type="Proteomes" id="UP000314986"/>
    </source>
</evidence>
<feature type="region of interest" description="Disordered" evidence="1">
    <location>
        <begin position="206"/>
        <end position="228"/>
    </location>
</feature>
<dbReference type="InParanoid" id="A0A4W3GWR8"/>
<dbReference type="STRING" id="7868.ENSCMIP00000007460"/>
<dbReference type="SUPFAM" id="SSF52799">
    <property type="entry name" value="(Phosphotyrosine protein) phosphatases II"/>
    <property type="match status" value="1"/>
</dbReference>
<proteinExistence type="predicted"/>